<keyword evidence="4 9" id="KW-0812">Transmembrane</keyword>
<proteinExistence type="inferred from homology"/>
<dbReference type="PROSITE" id="PS51257">
    <property type="entry name" value="PROKAR_LIPOPROTEIN"/>
    <property type="match status" value="1"/>
</dbReference>
<dbReference type="Gene3D" id="1.20.1640.10">
    <property type="entry name" value="Multidrug efflux transporter AcrB transmembrane domain"/>
    <property type="match status" value="1"/>
</dbReference>
<evidence type="ECO:0000256" key="5">
    <source>
        <dbReference type="ARBA" id="ARBA00022927"/>
    </source>
</evidence>
<dbReference type="InterPro" id="IPR022646">
    <property type="entry name" value="SecD/SecF_CS"/>
</dbReference>
<dbReference type="EMBL" id="JAFLCK010000001">
    <property type="protein sequence ID" value="MBN8658811.1"/>
    <property type="molecule type" value="Genomic_DNA"/>
</dbReference>
<dbReference type="GO" id="GO:0005886">
    <property type="term" value="C:plasma membrane"/>
    <property type="evidence" value="ECO:0007669"/>
    <property type="project" value="UniProtKB-SubCell"/>
</dbReference>
<evidence type="ECO:0000313" key="12">
    <source>
        <dbReference type="Proteomes" id="UP000664277"/>
    </source>
</evidence>
<comment type="similarity">
    <text evidence="9">Belongs to the SecD/SecF family. SecF subfamily.</text>
</comment>
<comment type="subunit">
    <text evidence="9">Forms a complex with SecD. Part of the essential Sec protein translocation apparatus which comprises SecA, SecYEG and auxiliary proteins SecDF. Other proteins may also be involved.</text>
</comment>
<name>A0A8J7PAE1_9BACT</name>
<feature type="transmembrane region" description="Helical" evidence="9">
    <location>
        <begin position="258"/>
        <end position="277"/>
    </location>
</feature>
<keyword evidence="3 9" id="KW-1003">Cell membrane</keyword>
<dbReference type="PANTHER" id="PTHR30081">
    <property type="entry name" value="PROTEIN-EXPORT MEMBRANE PROTEIN SEC"/>
    <property type="match status" value="1"/>
</dbReference>
<organism evidence="11 12">
    <name type="scientific">Candidatus Obscuribacter phosphatis</name>
    <dbReference type="NCBI Taxonomy" id="1906157"/>
    <lineage>
        <taxon>Bacteria</taxon>
        <taxon>Bacillati</taxon>
        <taxon>Candidatus Melainabacteria</taxon>
        <taxon>Candidatus Obscuribacterales</taxon>
        <taxon>Candidatus Obscuribacteraceae</taxon>
        <taxon>Candidatus Obscuribacter</taxon>
    </lineage>
</organism>
<comment type="subcellular location">
    <subcellularLocation>
        <location evidence="1 9">Cell membrane</location>
        <topology evidence="1 9">Multi-pass membrane protein</topology>
    </subcellularLocation>
</comment>
<evidence type="ECO:0000259" key="10">
    <source>
        <dbReference type="Pfam" id="PF02355"/>
    </source>
</evidence>
<evidence type="ECO:0000256" key="3">
    <source>
        <dbReference type="ARBA" id="ARBA00022475"/>
    </source>
</evidence>
<feature type="transmembrane region" description="Helical" evidence="9">
    <location>
        <begin position="283"/>
        <end position="308"/>
    </location>
</feature>
<gene>
    <name evidence="9 11" type="primary">secF</name>
    <name evidence="11" type="ORF">J0M35_00495</name>
</gene>
<dbReference type="InterPro" id="IPR005665">
    <property type="entry name" value="SecF_bac"/>
</dbReference>
<evidence type="ECO:0000313" key="11">
    <source>
        <dbReference type="EMBL" id="MBN8658811.1"/>
    </source>
</evidence>
<dbReference type="HAMAP" id="MF_01464_B">
    <property type="entry name" value="SecF_B"/>
    <property type="match status" value="1"/>
</dbReference>
<evidence type="ECO:0000256" key="7">
    <source>
        <dbReference type="ARBA" id="ARBA00023010"/>
    </source>
</evidence>
<feature type="transmembrane region" description="Helical" evidence="9">
    <location>
        <begin position="194"/>
        <end position="215"/>
    </location>
</feature>
<keyword evidence="5 9" id="KW-0653">Protein transport</keyword>
<evidence type="ECO:0000256" key="6">
    <source>
        <dbReference type="ARBA" id="ARBA00022989"/>
    </source>
</evidence>
<dbReference type="InterPro" id="IPR048634">
    <property type="entry name" value="SecD_SecF_C"/>
</dbReference>
<dbReference type="Proteomes" id="UP000664277">
    <property type="component" value="Unassembled WGS sequence"/>
</dbReference>
<evidence type="ECO:0000256" key="8">
    <source>
        <dbReference type="ARBA" id="ARBA00023136"/>
    </source>
</evidence>
<reference evidence="11" key="1">
    <citation type="submission" date="2021-02" db="EMBL/GenBank/DDBJ databases">
        <title>Genome-Resolved Metagenomics of a Microbial Community Performing Photosynthetic Biological Nutrient Removal.</title>
        <authorList>
            <person name="Mcdaniel E.A."/>
        </authorList>
    </citation>
    <scope>NUCLEOTIDE SEQUENCE</scope>
    <source>
        <strain evidence="11">UWPOB_OBS1</strain>
    </source>
</reference>
<protein>
    <recommendedName>
        <fullName evidence="9">Protein-export membrane protein SecF</fullName>
    </recommendedName>
</protein>
<comment type="function">
    <text evidence="9">Part of the Sec protein translocase complex. Interacts with the SecYEG preprotein conducting channel. SecDF uses the proton motive force (PMF) to complete protein translocation after the ATP-dependent function of SecA.</text>
</comment>
<dbReference type="Pfam" id="PF02355">
    <property type="entry name" value="SecD_SecF_C"/>
    <property type="match status" value="1"/>
</dbReference>
<dbReference type="GO" id="GO:0043952">
    <property type="term" value="P:protein transport by the Sec complex"/>
    <property type="evidence" value="ECO:0007669"/>
    <property type="project" value="UniProtKB-UniRule"/>
</dbReference>
<dbReference type="GO" id="GO:0015450">
    <property type="term" value="F:protein-transporting ATPase activity"/>
    <property type="evidence" value="ECO:0007669"/>
    <property type="project" value="InterPro"/>
</dbReference>
<evidence type="ECO:0000256" key="4">
    <source>
        <dbReference type="ARBA" id="ARBA00022692"/>
    </source>
</evidence>
<dbReference type="PRINTS" id="PR01755">
    <property type="entry name" value="SECFTRNLCASE"/>
</dbReference>
<dbReference type="SUPFAM" id="SSF82866">
    <property type="entry name" value="Multidrug efflux transporter AcrB transmembrane domain"/>
    <property type="match status" value="1"/>
</dbReference>
<keyword evidence="2 9" id="KW-0813">Transport</keyword>
<evidence type="ECO:0000256" key="1">
    <source>
        <dbReference type="ARBA" id="ARBA00004651"/>
    </source>
</evidence>
<accession>A0A8J7PAE1</accession>
<dbReference type="GO" id="GO:0006605">
    <property type="term" value="P:protein targeting"/>
    <property type="evidence" value="ECO:0007669"/>
    <property type="project" value="UniProtKB-UniRule"/>
</dbReference>
<dbReference type="NCBIfam" id="TIGR00966">
    <property type="entry name" value="transloc_SecF"/>
    <property type="match status" value="1"/>
</dbReference>
<dbReference type="InterPro" id="IPR022645">
    <property type="entry name" value="SecD/SecF_bac"/>
</dbReference>
<feature type="domain" description="Protein export membrane protein SecD/SecF C-terminal" evidence="10">
    <location>
        <begin position="113"/>
        <end position="310"/>
    </location>
</feature>
<keyword evidence="6 9" id="KW-1133">Transmembrane helix</keyword>
<sequence>MLDNVKVDLVKYRNIWFGISLLITIPGIIGIIACMSKYHAPLKPGIDFTGGSILQYQFDKPASLEAVREVLDECGFHGSQVQQATISGKEAVVMRTKSIDTEAQKAVIDKKLIEKLGTFKSISVDKVTATIGPELLTNGLVSLLVTFGGMVAYISYRFKFDFAVCAIAALVHDITVLVGVFALLGYLFGTEVDSLFISAVLTVIGFSVHDTIVVFDRVRENAKFVGSKVVDPKTKEEYKKTFGDVANDSVSQTLARSIYTSLTVVITLTALYFLGGVTTKDFVLAMLIGIISGTYSSIFNASCLLVWWREQKSKSTPKAA</sequence>
<keyword evidence="8 9" id="KW-0472">Membrane</keyword>
<keyword evidence="7 9" id="KW-0811">Translocation</keyword>
<comment type="caution">
    <text evidence="11">The sequence shown here is derived from an EMBL/GenBank/DDBJ whole genome shotgun (WGS) entry which is preliminary data.</text>
</comment>
<comment type="caution">
    <text evidence="9">Lacks conserved residue(s) required for the propagation of feature annotation.</text>
</comment>
<feature type="transmembrane region" description="Helical" evidence="9">
    <location>
        <begin position="15"/>
        <end position="35"/>
    </location>
</feature>
<dbReference type="Pfam" id="PF07549">
    <property type="entry name" value="Sec_GG"/>
    <property type="match status" value="1"/>
</dbReference>
<evidence type="ECO:0000256" key="9">
    <source>
        <dbReference type="HAMAP-Rule" id="MF_01464"/>
    </source>
</evidence>
<dbReference type="PANTHER" id="PTHR30081:SF8">
    <property type="entry name" value="PROTEIN TRANSLOCASE SUBUNIT SECF"/>
    <property type="match status" value="1"/>
</dbReference>
<dbReference type="AlphaFoldDB" id="A0A8J7PAE1"/>
<evidence type="ECO:0000256" key="2">
    <source>
        <dbReference type="ARBA" id="ARBA00022448"/>
    </source>
</evidence>
<feature type="transmembrane region" description="Helical" evidence="9">
    <location>
        <begin position="162"/>
        <end position="188"/>
    </location>
</feature>
<dbReference type="GO" id="GO:0065002">
    <property type="term" value="P:intracellular protein transmembrane transport"/>
    <property type="evidence" value="ECO:0007669"/>
    <property type="project" value="UniProtKB-UniRule"/>
</dbReference>
<dbReference type="InterPro" id="IPR022813">
    <property type="entry name" value="SecD/SecF_arch_bac"/>
</dbReference>